<comment type="caution">
    <text evidence="2">The sequence shown here is derived from an EMBL/GenBank/DDBJ whole genome shotgun (WGS) entry which is preliminary data.</text>
</comment>
<dbReference type="Proteomes" id="UP000645257">
    <property type="component" value="Unassembled WGS sequence"/>
</dbReference>
<name>A0A918P3Y9_9NEIS</name>
<dbReference type="EMBL" id="BMYX01000011">
    <property type="protein sequence ID" value="GGY17635.1"/>
    <property type="molecule type" value="Genomic_DNA"/>
</dbReference>
<gene>
    <name evidence="2" type="ORF">GCM10011289_21410</name>
</gene>
<feature type="transmembrane region" description="Helical" evidence="1">
    <location>
        <begin position="7"/>
        <end position="30"/>
    </location>
</feature>
<organism evidence="2 3">
    <name type="scientific">Paludibacterium paludis</name>
    <dbReference type="NCBI Taxonomy" id="1225769"/>
    <lineage>
        <taxon>Bacteria</taxon>
        <taxon>Pseudomonadati</taxon>
        <taxon>Pseudomonadota</taxon>
        <taxon>Betaproteobacteria</taxon>
        <taxon>Neisseriales</taxon>
        <taxon>Chromobacteriaceae</taxon>
        <taxon>Paludibacterium</taxon>
    </lineage>
</organism>
<keyword evidence="3" id="KW-1185">Reference proteome</keyword>
<reference evidence="2" key="2">
    <citation type="submission" date="2020-09" db="EMBL/GenBank/DDBJ databases">
        <authorList>
            <person name="Sun Q."/>
            <person name="Kim S."/>
        </authorList>
    </citation>
    <scope>NUCLEOTIDE SEQUENCE</scope>
    <source>
        <strain evidence="2">KCTC 32182</strain>
    </source>
</reference>
<sequence>MKTQRGLSLMSTLIGLLLASITLLAMLVLYRGTVRQTVGDNGSIRRASRDVQLDEALMTGSMKLQNAGYGLPAAKAGSDVVVLNGVTFTNGTTLDYAGNPLQTGRSPSGNAILWRVRGGNTTICQGLVAPADGNLWFLQTATDCSLGSAWNTIGWTPLPLLTGNTSVAASQAAVFALSESACWPYNSNAAAAPAGIRATITLRDPVAGDVAHGVCLVNLTGWTP</sequence>
<protein>
    <submittedName>
        <fullName evidence="2">Uncharacterized protein</fullName>
    </submittedName>
</protein>
<evidence type="ECO:0000313" key="3">
    <source>
        <dbReference type="Proteomes" id="UP000645257"/>
    </source>
</evidence>
<reference evidence="2" key="1">
    <citation type="journal article" date="2014" name="Int. J. Syst. Evol. Microbiol.">
        <title>Complete genome sequence of Corynebacterium casei LMG S-19264T (=DSM 44701T), isolated from a smear-ripened cheese.</title>
        <authorList>
            <consortium name="US DOE Joint Genome Institute (JGI-PGF)"/>
            <person name="Walter F."/>
            <person name="Albersmeier A."/>
            <person name="Kalinowski J."/>
            <person name="Ruckert C."/>
        </authorList>
    </citation>
    <scope>NUCLEOTIDE SEQUENCE</scope>
    <source>
        <strain evidence="2">KCTC 32182</strain>
    </source>
</reference>
<dbReference type="RefSeq" id="WP_189534122.1">
    <property type="nucleotide sequence ID" value="NZ_BMYX01000011.1"/>
</dbReference>
<evidence type="ECO:0000313" key="2">
    <source>
        <dbReference type="EMBL" id="GGY17635.1"/>
    </source>
</evidence>
<dbReference type="AlphaFoldDB" id="A0A918P3Y9"/>
<keyword evidence="1" id="KW-0812">Transmembrane</keyword>
<keyword evidence="1" id="KW-1133">Transmembrane helix</keyword>
<proteinExistence type="predicted"/>
<accession>A0A918P3Y9</accession>
<keyword evidence="1" id="KW-0472">Membrane</keyword>
<evidence type="ECO:0000256" key="1">
    <source>
        <dbReference type="SAM" id="Phobius"/>
    </source>
</evidence>